<proteinExistence type="predicted"/>
<organism evidence="3 4">
    <name type="scientific">candidate division TA06 bacterium B3_TA06</name>
    <dbReference type="NCBI Taxonomy" id="2012487"/>
    <lineage>
        <taxon>Bacteria</taxon>
        <taxon>Bacteria division TA06</taxon>
    </lineage>
</organism>
<comment type="caution">
    <text evidence="3">The sequence shown here is derived from an EMBL/GenBank/DDBJ whole genome shotgun (WGS) entry which is preliminary data.</text>
</comment>
<dbReference type="InterPro" id="IPR012348">
    <property type="entry name" value="RNR-like"/>
</dbReference>
<dbReference type="AlphaFoldDB" id="A0A532V427"/>
<evidence type="ECO:0000313" key="4">
    <source>
        <dbReference type="Proteomes" id="UP000317778"/>
    </source>
</evidence>
<sequence length="105" mass="11644">MLKKTLPTLLGAALLFGAVVLVGFLAGCGSKAKTDEVTKKATDPTCGMEVTVTDETPTYEYEGKTYYFCSADCKTKFVADPGEYMEEHHEEMEEEMHGEGEHHRM</sequence>
<dbReference type="Gene3D" id="1.10.620.20">
    <property type="entry name" value="Ribonucleotide Reductase, subunit A"/>
    <property type="match status" value="1"/>
</dbReference>
<dbReference type="Proteomes" id="UP000317778">
    <property type="component" value="Unassembled WGS sequence"/>
</dbReference>
<feature type="region of interest" description="Disordered" evidence="1">
    <location>
        <begin position="86"/>
        <end position="105"/>
    </location>
</feature>
<evidence type="ECO:0000259" key="2">
    <source>
        <dbReference type="SMART" id="SM00746"/>
    </source>
</evidence>
<gene>
    <name evidence="3" type="ORF">CEE36_07825</name>
</gene>
<accession>A0A532V427</accession>
<dbReference type="InterPro" id="IPR011017">
    <property type="entry name" value="TRASH_dom"/>
</dbReference>
<protein>
    <recommendedName>
        <fullName evidence="2">TRASH domain-containing protein</fullName>
    </recommendedName>
</protein>
<reference evidence="3 4" key="1">
    <citation type="submission" date="2017-06" db="EMBL/GenBank/DDBJ databases">
        <title>Novel microbial phyla capable of carbon fixation and sulfur reduction in deep-sea sediments.</title>
        <authorList>
            <person name="Huang J."/>
            <person name="Baker B."/>
            <person name="Wang Y."/>
        </authorList>
    </citation>
    <scope>NUCLEOTIDE SEQUENCE [LARGE SCALE GENOMIC DNA]</scope>
    <source>
        <strain evidence="3">B3_TA06</strain>
    </source>
</reference>
<dbReference type="EMBL" id="NJBO01000012">
    <property type="protein sequence ID" value="TKJ41953.1"/>
    <property type="molecule type" value="Genomic_DNA"/>
</dbReference>
<name>A0A532V427_UNCT6</name>
<dbReference type="SUPFAM" id="SSF47240">
    <property type="entry name" value="Ferritin-like"/>
    <property type="match status" value="1"/>
</dbReference>
<dbReference type="InterPro" id="IPR009078">
    <property type="entry name" value="Ferritin-like_SF"/>
</dbReference>
<dbReference type="SMART" id="SM00746">
    <property type="entry name" value="TRASH"/>
    <property type="match status" value="1"/>
</dbReference>
<evidence type="ECO:0000313" key="3">
    <source>
        <dbReference type="EMBL" id="TKJ41953.1"/>
    </source>
</evidence>
<dbReference type="GO" id="GO:0016491">
    <property type="term" value="F:oxidoreductase activity"/>
    <property type="evidence" value="ECO:0007669"/>
    <property type="project" value="InterPro"/>
</dbReference>
<dbReference type="PROSITE" id="PS51257">
    <property type="entry name" value="PROKAR_LIPOPROTEIN"/>
    <property type="match status" value="1"/>
</dbReference>
<evidence type="ECO:0000256" key="1">
    <source>
        <dbReference type="SAM" id="MobiDB-lite"/>
    </source>
</evidence>
<dbReference type="InterPro" id="IPR007029">
    <property type="entry name" value="YHS_dom"/>
</dbReference>
<dbReference type="Pfam" id="PF04945">
    <property type="entry name" value="YHS"/>
    <property type="match status" value="1"/>
</dbReference>
<feature type="domain" description="TRASH" evidence="2">
    <location>
        <begin position="43"/>
        <end position="81"/>
    </location>
</feature>